<dbReference type="RefSeq" id="WP_090304248.1">
    <property type="nucleotide sequence ID" value="NZ_FNFE01000002.1"/>
</dbReference>
<accession>A0A1G8X3Q4</accession>
<keyword evidence="1" id="KW-0812">Transmembrane</keyword>
<reference evidence="3" key="1">
    <citation type="submission" date="2016-10" db="EMBL/GenBank/DDBJ databases">
        <authorList>
            <person name="Varghese N."/>
            <person name="Submissions S."/>
        </authorList>
    </citation>
    <scope>NUCLEOTIDE SEQUENCE [LARGE SCALE GENOMIC DNA]</scope>
    <source>
        <strain evidence="3">B4,CECT 8067,JCM 17497</strain>
    </source>
</reference>
<dbReference type="Proteomes" id="UP000198882">
    <property type="component" value="Unassembled WGS sequence"/>
</dbReference>
<name>A0A1G8X3Q4_9EURY</name>
<dbReference type="EMBL" id="FNFE01000002">
    <property type="protein sequence ID" value="SDJ84485.1"/>
    <property type="molecule type" value="Genomic_DNA"/>
</dbReference>
<sequence length="44" mass="4566">MVRLSTIMIIAGIVLLPVPIPPFATIAGLLLIVAGVALRVLTDL</sequence>
<feature type="transmembrane region" description="Helical" evidence="1">
    <location>
        <begin position="7"/>
        <end position="38"/>
    </location>
</feature>
<gene>
    <name evidence="2" type="ORF">SAMN04515672_1586</name>
</gene>
<proteinExistence type="predicted"/>
<evidence type="ECO:0000256" key="1">
    <source>
        <dbReference type="SAM" id="Phobius"/>
    </source>
</evidence>
<keyword evidence="1" id="KW-0472">Membrane</keyword>
<keyword evidence="3" id="KW-1185">Reference proteome</keyword>
<keyword evidence="1" id="KW-1133">Transmembrane helix</keyword>
<organism evidence="2 3">
    <name type="scientific">Natronorubrum texcoconense</name>
    <dbReference type="NCBI Taxonomy" id="1095776"/>
    <lineage>
        <taxon>Archaea</taxon>
        <taxon>Methanobacteriati</taxon>
        <taxon>Methanobacteriota</taxon>
        <taxon>Stenosarchaea group</taxon>
        <taxon>Halobacteria</taxon>
        <taxon>Halobacteriales</taxon>
        <taxon>Natrialbaceae</taxon>
        <taxon>Natronorubrum</taxon>
    </lineage>
</organism>
<dbReference type="STRING" id="1095776.SAMN04515672_1586"/>
<dbReference type="AlphaFoldDB" id="A0A1G8X3Q4"/>
<protein>
    <submittedName>
        <fullName evidence="2">Uncharacterized protein</fullName>
    </submittedName>
</protein>
<evidence type="ECO:0000313" key="3">
    <source>
        <dbReference type="Proteomes" id="UP000198882"/>
    </source>
</evidence>
<evidence type="ECO:0000313" key="2">
    <source>
        <dbReference type="EMBL" id="SDJ84485.1"/>
    </source>
</evidence>